<evidence type="ECO:0000313" key="10">
    <source>
        <dbReference type="Proteomes" id="UP000295192"/>
    </source>
</evidence>
<dbReference type="CDD" id="cd00190">
    <property type="entry name" value="Tryp_SPc"/>
    <property type="match status" value="1"/>
</dbReference>
<proteinExistence type="inferred from homology"/>
<evidence type="ECO:0000256" key="7">
    <source>
        <dbReference type="SAM" id="SignalP"/>
    </source>
</evidence>
<dbReference type="OMA" id="DQKRCLV"/>
<dbReference type="InterPro" id="IPR001254">
    <property type="entry name" value="Trypsin_dom"/>
</dbReference>
<dbReference type="SUPFAM" id="SSF50494">
    <property type="entry name" value="Trypsin-like serine proteases"/>
    <property type="match status" value="1"/>
</dbReference>
<keyword evidence="7" id="KW-0732">Signal</keyword>
<accession>A0A484B388</accession>
<name>A0A484B388_DRONA</name>
<dbReference type="GO" id="GO:0006508">
    <property type="term" value="P:proteolysis"/>
    <property type="evidence" value="ECO:0007669"/>
    <property type="project" value="InterPro"/>
</dbReference>
<dbReference type="PANTHER" id="PTHR24256">
    <property type="entry name" value="TRYPTASE-RELATED"/>
    <property type="match status" value="1"/>
</dbReference>
<comment type="subcellular location">
    <subcellularLocation>
        <location evidence="1">Secreted</location>
    </subcellularLocation>
</comment>
<dbReference type="InterPro" id="IPR001314">
    <property type="entry name" value="Peptidase_S1A"/>
</dbReference>
<dbReference type="PROSITE" id="PS50240">
    <property type="entry name" value="TRYPSIN_DOM"/>
    <property type="match status" value="1"/>
</dbReference>
<organism evidence="9 10">
    <name type="scientific">Drosophila navojoa</name>
    <name type="common">Fruit fly</name>
    <dbReference type="NCBI Taxonomy" id="7232"/>
    <lineage>
        <taxon>Eukaryota</taxon>
        <taxon>Metazoa</taxon>
        <taxon>Ecdysozoa</taxon>
        <taxon>Arthropoda</taxon>
        <taxon>Hexapoda</taxon>
        <taxon>Insecta</taxon>
        <taxon>Pterygota</taxon>
        <taxon>Neoptera</taxon>
        <taxon>Endopterygota</taxon>
        <taxon>Diptera</taxon>
        <taxon>Brachycera</taxon>
        <taxon>Muscomorpha</taxon>
        <taxon>Ephydroidea</taxon>
        <taxon>Drosophilidae</taxon>
        <taxon>Drosophila</taxon>
    </lineage>
</organism>
<gene>
    <name evidence="9" type="ORF">AWZ03_010830</name>
</gene>
<keyword evidence="2" id="KW-0964">Secreted</keyword>
<dbReference type="Proteomes" id="UP000295192">
    <property type="component" value="Unassembled WGS sequence"/>
</dbReference>
<sequence>MKKFCGFWNYMLGWTCMLLATTQPGSTQDANGLTPVSCGIEKECTPRKLCDNSNKVIRDGRALVDFRSIESPRNGREKCGIFEECCSVNDKRTAPIVNEKYVPGLCGARNKKGVSITIENAQHGESQFAEFPWMVAIQSRATAPLNSYASVGGGSLLSPHVVLSAAHIFKNLHAKDLRVRAGEWDTKSENEELRHQDREVADLIIHEKFNDLNGIYDTALLILHTPFQLDWHIGTICLPSPEASFESSRCTVTGWGKRSSNDKDYPNILKNIELPFVERNKCENQLRYNTRLGRYFELHESFVCAGGERDRDACFGDGGAPLVCPMTNGSTRYQLVGMVSWGLDCGTENVPGVYTNVQEMIPWIMEHLKLHSITI</sequence>
<dbReference type="Pfam" id="PF18322">
    <property type="entry name" value="CLIP_1"/>
    <property type="match status" value="1"/>
</dbReference>
<evidence type="ECO:0000313" key="9">
    <source>
        <dbReference type="EMBL" id="TDG42752.1"/>
    </source>
</evidence>
<dbReference type="InterPro" id="IPR009003">
    <property type="entry name" value="Peptidase_S1_PA"/>
</dbReference>
<dbReference type="EMBL" id="LSRL02000201">
    <property type="protein sequence ID" value="TDG42752.1"/>
    <property type="molecule type" value="Genomic_DNA"/>
</dbReference>
<reference evidence="9 10" key="1">
    <citation type="journal article" date="2019" name="J. Hered.">
        <title>An Improved Genome Assembly for Drosophila navojoa, the Basal Species in the mojavensis Cluster.</title>
        <authorList>
            <person name="Vanderlinde T."/>
            <person name="Dupim E.G."/>
            <person name="Nazario-Yepiz N.O."/>
            <person name="Carvalho A.B."/>
        </authorList>
    </citation>
    <scope>NUCLEOTIDE SEQUENCE [LARGE SCALE GENOMIC DNA]</scope>
    <source>
        <strain evidence="9">Navoj_Jal97</strain>
        <tissue evidence="9">Whole organism</tissue>
    </source>
</reference>
<dbReference type="Gene3D" id="2.40.10.10">
    <property type="entry name" value="Trypsin-like serine proteases"/>
    <property type="match status" value="1"/>
</dbReference>
<evidence type="ECO:0000256" key="5">
    <source>
        <dbReference type="ARBA" id="ARBA00068096"/>
    </source>
</evidence>
<dbReference type="GO" id="GO:0005576">
    <property type="term" value="C:extracellular region"/>
    <property type="evidence" value="ECO:0007669"/>
    <property type="project" value="UniProtKB-SubCell"/>
</dbReference>
<dbReference type="OrthoDB" id="6261922at2759"/>
<dbReference type="GO" id="GO:0004252">
    <property type="term" value="F:serine-type endopeptidase activity"/>
    <property type="evidence" value="ECO:0007669"/>
    <property type="project" value="InterPro"/>
</dbReference>
<evidence type="ECO:0000256" key="2">
    <source>
        <dbReference type="ARBA" id="ARBA00022525"/>
    </source>
</evidence>
<evidence type="ECO:0000259" key="8">
    <source>
        <dbReference type="PROSITE" id="PS50240"/>
    </source>
</evidence>
<dbReference type="InterPro" id="IPR043504">
    <property type="entry name" value="Peptidase_S1_PA_chymotrypsin"/>
</dbReference>
<comment type="caution">
    <text evidence="9">The sequence shown here is derived from an EMBL/GenBank/DDBJ whole genome shotgun (WGS) entry which is preliminary data.</text>
</comment>
<dbReference type="SMART" id="SM00020">
    <property type="entry name" value="Tryp_SPc"/>
    <property type="match status" value="1"/>
</dbReference>
<dbReference type="Pfam" id="PF00089">
    <property type="entry name" value="Trypsin"/>
    <property type="match status" value="1"/>
</dbReference>
<feature type="signal peptide" evidence="7">
    <location>
        <begin position="1"/>
        <end position="27"/>
    </location>
</feature>
<dbReference type="PRINTS" id="PR00722">
    <property type="entry name" value="CHYMOTRYPSIN"/>
</dbReference>
<keyword evidence="10" id="KW-1185">Reference proteome</keyword>
<dbReference type="InterPro" id="IPR051487">
    <property type="entry name" value="Ser/Thr_Proteases_Immune/Dev"/>
</dbReference>
<dbReference type="AlphaFoldDB" id="A0A484B388"/>
<evidence type="ECO:0000256" key="4">
    <source>
        <dbReference type="ARBA" id="ARBA00024195"/>
    </source>
</evidence>
<keyword evidence="3" id="KW-1015">Disulfide bond</keyword>
<dbReference type="FunFam" id="2.40.10.10:FF:000038">
    <property type="entry name" value="Serine protease"/>
    <property type="match status" value="1"/>
</dbReference>
<dbReference type="STRING" id="7232.A0A484B388"/>
<evidence type="ECO:0000256" key="3">
    <source>
        <dbReference type="ARBA" id="ARBA00023157"/>
    </source>
</evidence>
<feature type="chain" id="PRO_5019801416" description="Phenoloxidase-activating factor 2" evidence="7">
    <location>
        <begin position="28"/>
        <end position="375"/>
    </location>
</feature>
<evidence type="ECO:0000256" key="1">
    <source>
        <dbReference type="ARBA" id="ARBA00004613"/>
    </source>
</evidence>
<comment type="similarity">
    <text evidence="4">Belongs to the peptidase S1 family. CLIP subfamily.</text>
</comment>
<protein>
    <recommendedName>
        <fullName evidence="5">Phenoloxidase-activating factor 2</fullName>
    </recommendedName>
    <alternativeName>
        <fullName evidence="6">Prophenoloxidase-activating factor II</fullName>
    </alternativeName>
</protein>
<evidence type="ECO:0000256" key="6">
    <source>
        <dbReference type="ARBA" id="ARBA00076468"/>
    </source>
</evidence>
<feature type="domain" description="Peptidase S1" evidence="8">
    <location>
        <begin position="118"/>
        <end position="369"/>
    </location>
</feature>
<dbReference type="InterPro" id="IPR041515">
    <property type="entry name" value="PPAF-2-like_Clip"/>
</dbReference>